<dbReference type="PROSITE" id="PS51186">
    <property type="entry name" value="GNAT"/>
    <property type="match status" value="1"/>
</dbReference>
<dbReference type="InterPro" id="IPR000182">
    <property type="entry name" value="GNAT_dom"/>
</dbReference>
<keyword evidence="2" id="KW-0012">Acyltransferase</keyword>
<dbReference type="Proteomes" id="UP000239471">
    <property type="component" value="Unassembled WGS sequence"/>
</dbReference>
<dbReference type="NCBIfam" id="TIGR03827">
    <property type="entry name" value="GNAT_ablB"/>
    <property type="match status" value="1"/>
</dbReference>
<reference evidence="2 3" key="1">
    <citation type="submission" date="2018-03" db="EMBL/GenBank/DDBJ databases">
        <title>Genome sequence of Clostridium vincentii DSM 10228.</title>
        <authorList>
            <person name="Poehlein A."/>
            <person name="Daniel R."/>
        </authorList>
    </citation>
    <scope>NUCLEOTIDE SEQUENCE [LARGE SCALE GENOMIC DNA]</scope>
    <source>
        <strain evidence="2 3">DSM 10228</strain>
    </source>
</reference>
<keyword evidence="2" id="KW-0808">Transferase</keyword>
<dbReference type="InterPro" id="IPR016181">
    <property type="entry name" value="Acyl_CoA_acyltransferase"/>
</dbReference>
<evidence type="ECO:0000313" key="3">
    <source>
        <dbReference type="Proteomes" id="UP000239471"/>
    </source>
</evidence>
<evidence type="ECO:0000259" key="1">
    <source>
        <dbReference type="PROSITE" id="PS51186"/>
    </source>
</evidence>
<dbReference type="GO" id="GO:0008080">
    <property type="term" value="F:N-acetyltransferase activity"/>
    <property type="evidence" value="ECO:0007669"/>
    <property type="project" value="InterPro"/>
</dbReference>
<dbReference type="OrthoDB" id="9790652at2"/>
<organism evidence="2 3">
    <name type="scientific">Clostridium vincentii</name>
    <dbReference type="NCBI Taxonomy" id="52704"/>
    <lineage>
        <taxon>Bacteria</taxon>
        <taxon>Bacillati</taxon>
        <taxon>Bacillota</taxon>
        <taxon>Clostridia</taxon>
        <taxon>Eubacteriales</taxon>
        <taxon>Clostridiaceae</taxon>
        <taxon>Clostridium</taxon>
    </lineage>
</organism>
<comment type="caution">
    <text evidence="2">The sequence shown here is derived from an EMBL/GenBank/DDBJ whole genome shotgun (WGS) entry which is preliminary data.</text>
</comment>
<accession>A0A2T0BHV1</accession>
<feature type="domain" description="N-acetyltransferase" evidence="1">
    <location>
        <begin position="133"/>
        <end position="284"/>
    </location>
</feature>
<dbReference type="InterPro" id="IPR022525">
    <property type="entry name" value="GNAT_AblB"/>
</dbReference>
<dbReference type="EMBL" id="PVXQ01000007">
    <property type="protein sequence ID" value="PRR83458.1"/>
    <property type="molecule type" value="Genomic_DNA"/>
</dbReference>
<protein>
    <submittedName>
        <fullName evidence="2">N-acetyltransferase YodP</fullName>
        <ecNumber evidence="2">2.3.1.-</ecNumber>
    </submittedName>
</protein>
<name>A0A2T0BHV1_9CLOT</name>
<dbReference type="RefSeq" id="WP_106059029.1">
    <property type="nucleotide sequence ID" value="NZ_PVXQ01000007.1"/>
</dbReference>
<gene>
    <name evidence="2" type="primary">yodP_2</name>
    <name evidence="2" type="ORF">CLVI_10070</name>
</gene>
<dbReference type="SUPFAM" id="SSF55729">
    <property type="entry name" value="Acyl-CoA N-acyltransferases (Nat)"/>
    <property type="match status" value="1"/>
</dbReference>
<dbReference type="Gene3D" id="3.40.630.30">
    <property type="match status" value="1"/>
</dbReference>
<dbReference type="EC" id="2.3.1.-" evidence="2"/>
<sequence length="292" mass="33810">MRADSCTLINNYYTKIDRTKIYMDYANKCVKIIDFNNISVQNLKRIIRFSSKQHLSKIICNCDIESSEIFIHAGFDLEGKINGYFRGKDALCMSYFISSDRKACKDFSKKELIVKQCLDVRDTFIYSGNKFTYSIRNAVESDIKEMIALFSTVFTTYPSPVYDEEYLKQTMEGEILYKVAVYNKKIIGVVSANMDKENLNAEITDCATYSCYRCKGVLANSIYSLELDLKNMGFITLYSLSRAMNPSINIVLSKHNYEFTGRLINNCNICSTFEDMNIWVKNINNTLYHRFK</sequence>
<proteinExistence type="predicted"/>
<dbReference type="AlphaFoldDB" id="A0A2T0BHV1"/>
<keyword evidence="3" id="KW-1185">Reference proteome</keyword>
<evidence type="ECO:0000313" key="2">
    <source>
        <dbReference type="EMBL" id="PRR83458.1"/>
    </source>
</evidence>